<dbReference type="Proteomes" id="UP000054018">
    <property type="component" value="Unassembled WGS sequence"/>
</dbReference>
<dbReference type="HOGENOM" id="CLU_001324_11_0_1"/>
<name>A0A0C9YW05_9AGAM</name>
<dbReference type="OrthoDB" id="2613383at2759"/>
<reference evidence="1 2" key="1">
    <citation type="submission" date="2014-04" db="EMBL/GenBank/DDBJ databases">
        <authorList>
            <consortium name="DOE Joint Genome Institute"/>
            <person name="Kuo A."/>
            <person name="Kohler A."/>
            <person name="Costa M.D."/>
            <person name="Nagy L.G."/>
            <person name="Floudas D."/>
            <person name="Copeland A."/>
            <person name="Barry K.W."/>
            <person name="Cichocki N."/>
            <person name="Veneault-Fourrey C."/>
            <person name="LaButti K."/>
            <person name="Lindquist E.A."/>
            <person name="Lipzen A."/>
            <person name="Lundell T."/>
            <person name="Morin E."/>
            <person name="Murat C."/>
            <person name="Sun H."/>
            <person name="Tunlid A."/>
            <person name="Henrissat B."/>
            <person name="Grigoriev I.V."/>
            <person name="Hibbett D.S."/>
            <person name="Martin F."/>
            <person name="Nordberg H.P."/>
            <person name="Cantor M.N."/>
            <person name="Hua S.X."/>
        </authorList>
    </citation>
    <scope>NUCLEOTIDE SEQUENCE [LARGE SCALE GENOMIC DNA]</scope>
    <source>
        <strain evidence="1 2">441</strain>
    </source>
</reference>
<keyword evidence="2" id="KW-1185">Reference proteome</keyword>
<protein>
    <submittedName>
        <fullName evidence="1">Uncharacterized protein</fullName>
    </submittedName>
</protein>
<dbReference type="SUPFAM" id="SSF52540">
    <property type="entry name" value="P-loop containing nucleoside triphosphate hydrolases"/>
    <property type="match status" value="1"/>
</dbReference>
<organism evidence="1 2">
    <name type="scientific">Pisolithus microcarpus 441</name>
    <dbReference type="NCBI Taxonomy" id="765257"/>
    <lineage>
        <taxon>Eukaryota</taxon>
        <taxon>Fungi</taxon>
        <taxon>Dikarya</taxon>
        <taxon>Basidiomycota</taxon>
        <taxon>Agaricomycotina</taxon>
        <taxon>Agaricomycetes</taxon>
        <taxon>Agaricomycetidae</taxon>
        <taxon>Boletales</taxon>
        <taxon>Sclerodermatineae</taxon>
        <taxon>Pisolithaceae</taxon>
        <taxon>Pisolithus</taxon>
    </lineage>
</organism>
<reference evidence="2" key="2">
    <citation type="submission" date="2015-01" db="EMBL/GenBank/DDBJ databases">
        <title>Evolutionary Origins and Diversification of the Mycorrhizal Mutualists.</title>
        <authorList>
            <consortium name="DOE Joint Genome Institute"/>
            <consortium name="Mycorrhizal Genomics Consortium"/>
            <person name="Kohler A."/>
            <person name="Kuo A."/>
            <person name="Nagy L.G."/>
            <person name="Floudas D."/>
            <person name="Copeland A."/>
            <person name="Barry K.W."/>
            <person name="Cichocki N."/>
            <person name="Veneault-Fourrey C."/>
            <person name="LaButti K."/>
            <person name="Lindquist E.A."/>
            <person name="Lipzen A."/>
            <person name="Lundell T."/>
            <person name="Morin E."/>
            <person name="Murat C."/>
            <person name="Riley R."/>
            <person name="Ohm R."/>
            <person name="Sun H."/>
            <person name="Tunlid A."/>
            <person name="Henrissat B."/>
            <person name="Grigoriev I.V."/>
            <person name="Hibbett D.S."/>
            <person name="Martin F."/>
        </authorList>
    </citation>
    <scope>NUCLEOTIDE SEQUENCE [LARGE SCALE GENOMIC DNA]</scope>
    <source>
        <strain evidence="2">441</strain>
    </source>
</reference>
<accession>A0A0C9YW05</accession>
<sequence>QFPLAPTYATTFNSCQGLTLDRVGIDLTSPVFSHGQLYTALSHVHHHDHATVLCNGDNDHTSNVTYHEILL</sequence>
<proteinExistence type="predicted"/>
<dbReference type="EMBL" id="KN833757">
    <property type="protein sequence ID" value="KIK20946.1"/>
    <property type="molecule type" value="Genomic_DNA"/>
</dbReference>
<dbReference type="AlphaFoldDB" id="A0A0C9YW05"/>
<gene>
    <name evidence="1" type="ORF">PISMIDRAFT_104802</name>
</gene>
<dbReference type="InterPro" id="IPR027417">
    <property type="entry name" value="P-loop_NTPase"/>
</dbReference>
<evidence type="ECO:0000313" key="1">
    <source>
        <dbReference type="EMBL" id="KIK20946.1"/>
    </source>
</evidence>
<evidence type="ECO:0000313" key="2">
    <source>
        <dbReference type="Proteomes" id="UP000054018"/>
    </source>
</evidence>
<feature type="non-terminal residue" evidence="1">
    <location>
        <position position="1"/>
    </location>
</feature>
<dbReference type="STRING" id="765257.A0A0C9YW05"/>